<evidence type="ECO:0000256" key="2">
    <source>
        <dbReference type="SAM" id="Phobius"/>
    </source>
</evidence>
<feature type="transmembrane region" description="Helical" evidence="2">
    <location>
        <begin position="327"/>
        <end position="347"/>
    </location>
</feature>
<feature type="transmembrane region" description="Helical" evidence="2">
    <location>
        <begin position="367"/>
        <end position="394"/>
    </location>
</feature>
<dbReference type="RefSeq" id="WP_182847513.1">
    <property type="nucleotide sequence ID" value="NZ_BAAALP010000028.1"/>
</dbReference>
<organism evidence="3 4">
    <name type="scientific">Actinomadura namibiensis</name>
    <dbReference type="NCBI Taxonomy" id="182080"/>
    <lineage>
        <taxon>Bacteria</taxon>
        <taxon>Bacillati</taxon>
        <taxon>Actinomycetota</taxon>
        <taxon>Actinomycetes</taxon>
        <taxon>Streptosporangiales</taxon>
        <taxon>Thermomonosporaceae</taxon>
        <taxon>Actinomadura</taxon>
    </lineage>
</organism>
<evidence type="ECO:0000313" key="4">
    <source>
        <dbReference type="Proteomes" id="UP000572680"/>
    </source>
</evidence>
<keyword evidence="2" id="KW-1133">Transmembrane helix</keyword>
<sequence length="433" mass="47055">MLGLSAKSPLVLPWATLRLAGRYALPLALWFTVGEALRYAVLYGGYHLGGRKGLAASVVPMASVSLLVMISLTVTVLMIHCVREGLAVVHAREPDGDLTPWAVGNDESVLGAMGRAVVPFVVFYLGWGIHEADVREFAVEASARGLTEQGFEGQIAGLRLLLSLERHLPLAVVLTVAAFALRTLLEWKAEDRLPRLSGLLIAFFEVNFALFAVFTLEQLRRGAEDWITSRRAWEWLDGALGGVLELWKPFQHAVLGGLIWIVIAGVVLGLDSRDHAVVLGRSRAGRRLAKITGAADQGTLREYLLRGLRELWLPAWYGLRLVRRSGIVPFGVFCLLFMALDVAEPLLRRQVYELLGPHPVEWWMPRLPLVGFGVGLVVQMLKVCLLAAAFNLVMARVTEQTAAKAAAPSPSPPAAGPPASTTGAWDAAPPRAP</sequence>
<dbReference type="AlphaFoldDB" id="A0A7W3LWE0"/>
<keyword evidence="2" id="KW-0812">Transmembrane</keyword>
<feature type="transmembrane region" description="Helical" evidence="2">
    <location>
        <begin position="53"/>
        <end position="79"/>
    </location>
</feature>
<feature type="transmembrane region" description="Helical" evidence="2">
    <location>
        <begin position="167"/>
        <end position="185"/>
    </location>
</feature>
<reference evidence="3 4" key="1">
    <citation type="submission" date="2020-08" db="EMBL/GenBank/DDBJ databases">
        <title>Genomic Encyclopedia of Type Strains, Phase IV (KMG-IV): sequencing the most valuable type-strain genomes for metagenomic binning, comparative biology and taxonomic classification.</title>
        <authorList>
            <person name="Goeker M."/>
        </authorList>
    </citation>
    <scope>NUCLEOTIDE SEQUENCE [LARGE SCALE GENOMIC DNA]</scope>
    <source>
        <strain evidence="3 4">DSM 44197</strain>
    </source>
</reference>
<evidence type="ECO:0000256" key="1">
    <source>
        <dbReference type="SAM" id="MobiDB-lite"/>
    </source>
</evidence>
<name>A0A7W3LWE0_ACTNM</name>
<comment type="caution">
    <text evidence="3">The sequence shown here is derived from an EMBL/GenBank/DDBJ whole genome shotgun (WGS) entry which is preliminary data.</text>
</comment>
<dbReference type="EMBL" id="JACJIA010000012">
    <property type="protein sequence ID" value="MBA8955518.1"/>
    <property type="molecule type" value="Genomic_DNA"/>
</dbReference>
<feature type="region of interest" description="Disordered" evidence="1">
    <location>
        <begin position="403"/>
        <end position="433"/>
    </location>
</feature>
<feature type="transmembrane region" description="Helical" evidence="2">
    <location>
        <begin position="197"/>
        <end position="216"/>
    </location>
</feature>
<evidence type="ECO:0000313" key="3">
    <source>
        <dbReference type="EMBL" id="MBA8955518.1"/>
    </source>
</evidence>
<accession>A0A7W3LWE0</accession>
<feature type="transmembrane region" description="Helical" evidence="2">
    <location>
        <begin position="20"/>
        <end position="41"/>
    </location>
</feature>
<gene>
    <name evidence="3" type="ORF">HNR61_007194</name>
</gene>
<keyword evidence="4" id="KW-1185">Reference proteome</keyword>
<dbReference type="Proteomes" id="UP000572680">
    <property type="component" value="Unassembled WGS sequence"/>
</dbReference>
<proteinExistence type="predicted"/>
<protein>
    <submittedName>
        <fullName evidence="3">Uncharacterized protein</fullName>
    </submittedName>
</protein>
<feature type="transmembrane region" description="Helical" evidence="2">
    <location>
        <begin position="250"/>
        <end position="270"/>
    </location>
</feature>
<keyword evidence="2" id="KW-0472">Membrane</keyword>